<name>A0ABW9QTA4_9ACTN</name>
<gene>
    <name evidence="2" type="ORF">GHK86_10125</name>
</gene>
<dbReference type="PANTHER" id="PTHR35894">
    <property type="entry name" value="GENERAL SECRETION PATHWAY PROTEIN A-RELATED"/>
    <property type="match status" value="1"/>
</dbReference>
<dbReference type="InterPro" id="IPR027417">
    <property type="entry name" value="P-loop_NTPase"/>
</dbReference>
<feature type="domain" description="ORC1/DEAH AAA+ ATPase" evidence="1">
    <location>
        <begin position="47"/>
        <end position="174"/>
    </location>
</feature>
<reference evidence="2 3" key="1">
    <citation type="submission" date="2019-11" db="EMBL/GenBank/DDBJ databases">
        <title>Acidiferrimicrobium australis gen. nov., sp. nov., an acidophilic and obligately heterotrophic, member of the Actinobacteria that catalyses dissimilatory oxido- reduction of iron isolated from metal-rich acidic water in Chile.</title>
        <authorList>
            <person name="Gonzalez D."/>
            <person name="Huber K."/>
            <person name="Hedrich S."/>
            <person name="Rojas-Villalobos C."/>
            <person name="Quatrini R."/>
            <person name="Dinamarca M.A."/>
            <person name="Schwarz A."/>
            <person name="Canales C."/>
            <person name="Nancucheo I."/>
        </authorList>
    </citation>
    <scope>NUCLEOTIDE SEQUENCE [LARGE SCALE GENOMIC DNA]</scope>
    <source>
        <strain evidence="2 3">USS-CCA1</strain>
    </source>
</reference>
<proteinExistence type="predicted"/>
<accession>A0ABW9QTA4</accession>
<dbReference type="InterPro" id="IPR052026">
    <property type="entry name" value="ExeA_AAA_ATPase_DNA-bind"/>
</dbReference>
<dbReference type="InterPro" id="IPR049945">
    <property type="entry name" value="AAA_22"/>
</dbReference>
<protein>
    <submittedName>
        <fullName evidence="2">AAA family ATPase</fullName>
    </submittedName>
</protein>
<evidence type="ECO:0000259" key="1">
    <source>
        <dbReference type="Pfam" id="PF13401"/>
    </source>
</evidence>
<sequence length="271" mass="28967">MTAPGWVGYFGLERTPFGKRIAARDLFARPAHAEAVARINFCVAESALGVVTGDVGAGKTVAARAAVAGLDPTRHQVIYIANPAFGTRGLYVTIVRALGGEPRYQRAELMVQAADLLAAEEAERHRRVVLIVDEAHLLEPAQLEELRLLTNAEMDSASAFAGILLGQPTLNRQLRMGTFAALDQRIVTRYAVRGMDIGESAAYLRHHLALAGRAEPLFADDAIARLHRVSGGLPRALNNAATAALIAAAGDAKHIVDDHCAKKAVAELTRD</sequence>
<keyword evidence="3" id="KW-1185">Reference proteome</keyword>
<dbReference type="PANTHER" id="PTHR35894:SF1">
    <property type="entry name" value="PHOSPHORIBULOKINASE _ URIDINE KINASE FAMILY"/>
    <property type="match status" value="1"/>
</dbReference>
<comment type="caution">
    <text evidence="2">The sequence shown here is derived from an EMBL/GenBank/DDBJ whole genome shotgun (WGS) entry which is preliminary data.</text>
</comment>
<dbReference type="Pfam" id="PF13401">
    <property type="entry name" value="AAA_22"/>
    <property type="match status" value="1"/>
</dbReference>
<evidence type="ECO:0000313" key="3">
    <source>
        <dbReference type="Proteomes" id="UP000437736"/>
    </source>
</evidence>
<dbReference type="EMBL" id="WJHE01000474">
    <property type="protein sequence ID" value="MST33075.1"/>
    <property type="molecule type" value="Genomic_DNA"/>
</dbReference>
<dbReference type="SUPFAM" id="SSF52540">
    <property type="entry name" value="P-loop containing nucleoside triphosphate hydrolases"/>
    <property type="match status" value="1"/>
</dbReference>
<dbReference type="Proteomes" id="UP000437736">
    <property type="component" value="Unassembled WGS sequence"/>
</dbReference>
<organism evidence="2 3">
    <name type="scientific">Acidiferrimicrobium australe</name>
    <dbReference type="NCBI Taxonomy" id="2664430"/>
    <lineage>
        <taxon>Bacteria</taxon>
        <taxon>Bacillati</taxon>
        <taxon>Actinomycetota</taxon>
        <taxon>Acidimicrobiia</taxon>
        <taxon>Acidimicrobiales</taxon>
        <taxon>Acidimicrobiaceae</taxon>
        <taxon>Acidiferrimicrobium</taxon>
    </lineage>
</organism>
<dbReference type="Gene3D" id="3.40.50.300">
    <property type="entry name" value="P-loop containing nucleotide triphosphate hydrolases"/>
    <property type="match status" value="1"/>
</dbReference>
<evidence type="ECO:0000313" key="2">
    <source>
        <dbReference type="EMBL" id="MST33075.1"/>
    </source>
</evidence>